<protein>
    <submittedName>
        <fullName evidence="1">Uncharacterized protein</fullName>
    </submittedName>
</protein>
<name>A0ACC3ALK9_9EURO</name>
<sequence length="419" mass="47018">MEGRNLTPDSNFGIVYTLLLLLLPPLVFSILFLLSFIEIHFVTMDPSKLSESSFSEREDRTDRTDNIHSTDKATTSVRTASSSRSPIIHQLSNILDSTLDDIHIPILQPIVVHHSPRAAMSLTSVRSPSTLPTRLDPVNAFSFLLGKAMVNLKDGENAAVVPWDGTIKWAIKGCSVFDNPDQEFEAMTYRPNLLSQQRIHNVWIFQYGVRYLPSSQEKNIYRTVRIQGLPANMKLGQVLPNIPGEIYSARLVNTRPISGSNTAIITFVLQVDAVRFIQASNNGLDLGMVSAKVIPVNTPTYPMPIEMERMIFEKNHTRCLCVYNARGSPKESISRVLMKTWHAELVESIEEGHVAGEVYVRFHSIKTAAVACEFLKGHPDLCHCKFRFLKQFCALHPSPVRAPSPLEQSKSKPRIGIWD</sequence>
<organism evidence="1 2">
    <name type="scientific">Aspergillus melleus</name>
    <dbReference type="NCBI Taxonomy" id="138277"/>
    <lineage>
        <taxon>Eukaryota</taxon>
        <taxon>Fungi</taxon>
        <taxon>Dikarya</taxon>
        <taxon>Ascomycota</taxon>
        <taxon>Pezizomycotina</taxon>
        <taxon>Eurotiomycetes</taxon>
        <taxon>Eurotiomycetidae</taxon>
        <taxon>Eurotiales</taxon>
        <taxon>Aspergillaceae</taxon>
        <taxon>Aspergillus</taxon>
        <taxon>Aspergillus subgen. Circumdati</taxon>
    </lineage>
</organism>
<dbReference type="Proteomes" id="UP001177260">
    <property type="component" value="Unassembled WGS sequence"/>
</dbReference>
<accession>A0ACC3ALK9</accession>
<proteinExistence type="predicted"/>
<evidence type="ECO:0000313" key="2">
    <source>
        <dbReference type="Proteomes" id="UP001177260"/>
    </source>
</evidence>
<dbReference type="EMBL" id="JAOPJF010000156">
    <property type="protein sequence ID" value="KAK1138375.1"/>
    <property type="molecule type" value="Genomic_DNA"/>
</dbReference>
<reference evidence="1 2" key="1">
    <citation type="journal article" date="2023" name="ACS Omega">
        <title>Identification of the Neoaspergillic Acid Biosynthesis Gene Cluster by Establishing an In Vitro CRISPR-Ribonucleoprotein Genetic System in Aspergillus melleus.</title>
        <authorList>
            <person name="Yuan B."/>
            <person name="Grau M.F."/>
            <person name="Murata R.M."/>
            <person name="Torok T."/>
            <person name="Venkateswaran K."/>
            <person name="Stajich J.E."/>
            <person name="Wang C.C.C."/>
        </authorList>
    </citation>
    <scope>NUCLEOTIDE SEQUENCE [LARGE SCALE GENOMIC DNA]</scope>
    <source>
        <strain evidence="1 2">IMV 1140</strain>
    </source>
</reference>
<gene>
    <name evidence="1" type="ORF">N8T08_002658</name>
</gene>
<evidence type="ECO:0000313" key="1">
    <source>
        <dbReference type="EMBL" id="KAK1138375.1"/>
    </source>
</evidence>
<keyword evidence="2" id="KW-1185">Reference proteome</keyword>
<comment type="caution">
    <text evidence="1">The sequence shown here is derived from an EMBL/GenBank/DDBJ whole genome shotgun (WGS) entry which is preliminary data.</text>
</comment>